<dbReference type="STRING" id="1235591.CAK95_06505"/>
<sequence length="275" mass="29441">MRLALIRTCCGPASLILALACIASPAYAQGQFDARYTLSVNSFPLGKFTWRAQISASEYSANAVGRASGIFSMLLSGEGTVSVKGIVKDGRLQSSSYVSAFTRDKEKAGVTMLVDAGRVRDLKIDETDPDMDRIPVTDAHKQDIADPLTALLIPAPSGDPVAATGCERKLSIFDGRRRFDLALSFRRNDKAMPEKGYTGPALVCAVKFTPIAGHRASSPLLTFLIEGRDIEIWFVPVSGTRVLAPVRLSIASGIGTMLLRADQFETATGLASGRL</sequence>
<evidence type="ECO:0000313" key="2">
    <source>
        <dbReference type="Proteomes" id="UP000194137"/>
    </source>
</evidence>
<dbReference type="Pfam" id="PF11306">
    <property type="entry name" value="DUF3108"/>
    <property type="match status" value="1"/>
</dbReference>
<dbReference type="RefSeq" id="WP_086087183.1">
    <property type="nucleotide sequence ID" value="NZ_CP021112.1"/>
</dbReference>
<dbReference type="InterPro" id="IPR021457">
    <property type="entry name" value="DUF3108"/>
</dbReference>
<organism evidence="1 2">
    <name type="scientific">Pseudorhodoplanes sinuspersici</name>
    <dbReference type="NCBI Taxonomy" id="1235591"/>
    <lineage>
        <taxon>Bacteria</taxon>
        <taxon>Pseudomonadati</taxon>
        <taxon>Pseudomonadota</taxon>
        <taxon>Alphaproteobacteria</taxon>
        <taxon>Hyphomicrobiales</taxon>
        <taxon>Pseudorhodoplanes</taxon>
    </lineage>
</organism>
<accession>A0A1W6ZMY0</accession>
<dbReference type="Proteomes" id="UP000194137">
    <property type="component" value="Chromosome"/>
</dbReference>
<gene>
    <name evidence="1" type="ORF">CAK95_06505</name>
</gene>
<dbReference type="KEGG" id="psin:CAK95_06505"/>
<keyword evidence="2" id="KW-1185">Reference proteome</keyword>
<evidence type="ECO:0000313" key="1">
    <source>
        <dbReference type="EMBL" id="ARP98763.1"/>
    </source>
</evidence>
<proteinExistence type="predicted"/>
<dbReference type="PROSITE" id="PS51257">
    <property type="entry name" value="PROKAR_LIPOPROTEIN"/>
    <property type="match status" value="1"/>
</dbReference>
<protein>
    <submittedName>
        <fullName evidence="1">Uncharacterized protein</fullName>
    </submittedName>
</protein>
<dbReference type="AlphaFoldDB" id="A0A1W6ZMY0"/>
<dbReference type="EMBL" id="CP021112">
    <property type="protein sequence ID" value="ARP98763.1"/>
    <property type="molecule type" value="Genomic_DNA"/>
</dbReference>
<reference evidence="1 2" key="1">
    <citation type="submission" date="2017-05" db="EMBL/GenBank/DDBJ databases">
        <title>Full genome sequence of Pseudorhodoplanes sinuspersici.</title>
        <authorList>
            <person name="Dastgheib S.M.M."/>
            <person name="Shavandi M."/>
            <person name="Tirandaz H."/>
        </authorList>
    </citation>
    <scope>NUCLEOTIDE SEQUENCE [LARGE SCALE GENOMIC DNA]</scope>
    <source>
        <strain evidence="1 2">RIPI110</strain>
    </source>
</reference>
<name>A0A1W6ZMY0_9HYPH</name>
<dbReference type="OrthoDB" id="7630100at2"/>